<evidence type="ECO:0000313" key="1">
    <source>
        <dbReference type="EMBL" id="SVC84850.1"/>
    </source>
</evidence>
<organism evidence="1">
    <name type="scientific">marine metagenome</name>
    <dbReference type="NCBI Taxonomy" id="408172"/>
    <lineage>
        <taxon>unclassified sequences</taxon>
        <taxon>metagenomes</taxon>
        <taxon>ecological metagenomes</taxon>
    </lineage>
</organism>
<protein>
    <submittedName>
        <fullName evidence="1">Uncharacterized protein</fullName>
    </submittedName>
</protein>
<name>A0A382QIU1_9ZZZZ</name>
<reference evidence="1" key="1">
    <citation type="submission" date="2018-05" db="EMBL/GenBank/DDBJ databases">
        <authorList>
            <person name="Lanie J.A."/>
            <person name="Ng W.-L."/>
            <person name="Kazmierczak K.M."/>
            <person name="Andrzejewski T.M."/>
            <person name="Davidsen T.M."/>
            <person name="Wayne K.J."/>
            <person name="Tettelin H."/>
            <person name="Glass J.I."/>
            <person name="Rusch D."/>
            <person name="Podicherti R."/>
            <person name="Tsui H.-C.T."/>
            <person name="Winkler M.E."/>
        </authorList>
    </citation>
    <scope>NUCLEOTIDE SEQUENCE</scope>
</reference>
<gene>
    <name evidence="1" type="ORF">METZ01_LOCUS337704</name>
</gene>
<dbReference type="AlphaFoldDB" id="A0A382QIU1"/>
<feature type="non-terminal residue" evidence="1">
    <location>
        <position position="237"/>
    </location>
</feature>
<feature type="non-terminal residue" evidence="1">
    <location>
        <position position="1"/>
    </location>
</feature>
<accession>A0A382QIU1</accession>
<sequence length="237" mass="27083">WFLRRIHQQGSPGWGHHSAVLSQFPSPRSMRPLLRRWHRRTHWCAFRCSQKQLGGLDLHGCGHGRHLRTLLHHRTAPANLLCRPRPRVEGGGVGEPARRSLTCLYSRSRFSGIPRATHSRRHSGSPFAGLRAHRSGQGLVACQGHHKALPSWRSHSSRGLSRARLRRPHKRVLHRGDHLPSARHGPALRECRHHPRRVSPAGRLSLLRVSHRGNEPSRRHSHRSPRSPCAYCRSIRL</sequence>
<dbReference type="EMBL" id="UINC01114501">
    <property type="protein sequence ID" value="SVC84850.1"/>
    <property type="molecule type" value="Genomic_DNA"/>
</dbReference>
<proteinExistence type="predicted"/>